<dbReference type="Proteomes" id="UP000321570">
    <property type="component" value="Unassembled WGS sequence"/>
</dbReference>
<dbReference type="AlphaFoldDB" id="A0A564Y8P4"/>
<evidence type="ECO:0000313" key="1">
    <source>
        <dbReference type="EMBL" id="VUZ43630.1"/>
    </source>
</evidence>
<gene>
    <name evidence="1" type="ORF">WMSIL1_LOCUS3583</name>
</gene>
<organism evidence="1 2">
    <name type="scientific">Hymenolepis diminuta</name>
    <name type="common">Rat tapeworm</name>
    <dbReference type="NCBI Taxonomy" id="6216"/>
    <lineage>
        <taxon>Eukaryota</taxon>
        <taxon>Metazoa</taxon>
        <taxon>Spiralia</taxon>
        <taxon>Lophotrochozoa</taxon>
        <taxon>Platyhelminthes</taxon>
        <taxon>Cestoda</taxon>
        <taxon>Eucestoda</taxon>
        <taxon>Cyclophyllidea</taxon>
        <taxon>Hymenolepididae</taxon>
        <taxon>Hymenolepis</taxon>
    </lineage>
</organism>
<sequence length="80" mass="8963">MVENNGELNFRQDLVVSINCDNPCCRRVANHASQLVRGSVLLKSLLIQQSHQQNSLNPQQQYGNSNRVIAPSRADYVALQ</sequence>
<protein>
    <submittedName>
        <fullName evidence="1">Uncharacterized protein</fullName>
    </submittedName>
</protein>
<reference evidence="1 2" key="1">
    <citation type="submission" date="2019-07" db="EMBL/GenBank/DDBJ databases">
        <authorList>
            <person name="Jastrzebski P J."/>
            <person name="Paukszto L."/>
            <person name="Jastrzebski P J."/>
        </authorList>
    </citation>
    <scope>NUCLEOTIDE SEQUENCE [LARGE SCALE GENOMIC DNA]</scope>
    <source>
        <strain evidence="1 2">WMS-il1</strain>
    </source>
</reference>
<evidence type="ECO:0000313" key="2">
    <source>
        <dbReference type="Proteomes" id="UP000321570"/>
    </source>
</evidence>
<accession>A0A564Y8P4</accession>
<name>A0A564Y8P4_HYMDI</name>
<keyword evidence="2" id="KW-1185">Reference proteome</keyword>
<dbReference type="EMBL" id="CABIJS010000111">
    <property type="protein sequence ID" value="VUZ43630.1"/>
    <property type="molecule type" value="Genomic_DNA"/>
</dbReference>
<proteinExistence type="predicted"/>
<feature type="non-terminal residue" evidence="1">
    <location>
        <position position="80"/>
    </location>
</feature>